<comment type="caution">
    <text evidence="11">The sequence shown here is derived from an EMBL/GenBank/DDBJ whole genome shotgun (WGS) entry which is preliminary data.</text>
</comment>
<dbReference type="InterPro" id="IPR013587">
    <property type="entry name" value="Nitrate/nitrite_sensing"/>
</dbReference>
<keyword evidence="12" id="KW-1185">Reference proteome</keyword>
<evidence type="ECO:0000256" key="2">
    <source>
        <dbReference type="ARBA" id="ARBA00012438"/>
    </source>
</evidence>
<feature type="compositionally biased region" description="Basic and acidic residues" evidence="8">
    <location>
        <begin position="712"/>
        <end position="727"/>
    </location>
</feature>
<dbReference type="Gene3D" id="6.10.340.10">
    <property type="match status" value="1"/>
</dbReference>
<protein>
    <recommendedName>
        <fullName evidence="2">histidine kinase</fullName>
        <ecNumber evidence="2">2.7.13.3</ecNumber>
    </recommendedName>
</protein>
<keyword evidence="5" id="KW-0812">Transmembrane</keyword>
<dbReference type="InterPro" id="IPR036890">
    <property type="entry name" value="HATPase_C_sf"/>
</dbReference>
<dbReference type="InterPro" id="IPR010910">
    <property type="entry name" value="Nitrate/nitrite_sensing_bac"/>
</dbReference>
<dbReference type="EMBL" id="JAWCTQ010000060">
    <property type="protein sequence ID" value="MDT9686252.1"/>
    <property type="molecule type" value="Genomic_DNA"/>
</dbReference>
<dbReference type="InterPro" id="IPR003594">
    <property type="entry name" value="HATPase_dom"/>
</dbReference>
<dbReference type="SMART" id="SM00387">
    <property type="entry name" value="HATPase_c"/>
    <property type="match status" value="1"/>
</dbReference>
<evidence type="ECO:0000256" key="5">
    <source>
        <dbReference type="ARBA" id="ARBA00022692"/>
    </source>
</evidence>
<dbReference type="SUPFAM" id="SSF55874">
    <property type="entry name" value="ATPase domain of HSP90 chaperone/DNA topoisomerase II/histidine kinase"/>
    <property type="match status" value="1"/>
</dbReference>
<dbReference type="PANTHER" id="PTHR45436:SF5">
    <property type="entry name" value="SENSOR HISTIDINE KINASE TRCS"/>
    <property type="match status" value="1"/>
</dbReference>
<evidence type="ECO:0000256" key="3">
    <source>
        <dbReference type="ARBA" id="ARBA00022553"/>
    </source>
</evidence>
<dbReference type="RefSeq" id="WP_315881286.1">
    <property type="nucleotide sequence ID" value="NZ_JAWCTQ010000060.1"/>
</dbReference>
<keyword evidence="7" id="KW-1133">Transmembrane helix</keyword>
<feature type="compositionally biased region" description="Pro residues" evidence="8">
    <location>
        <begin position="817"/>
        <end position="830"/>
    </location>
</feature>
<feature type="compositionally biased region" description="Basic residues" evidence="8">
    <location>
        <begin position="747"/>
        <end position="760"/>
    </location>
</feature>
<name>A0ABU3QU62_9ACTN</name>
<reference evidence="11 12" key="1">
    <citation type="submission" date="2023-09" db="EMBL/GenBank/DDBJ databases">
        <title>Streptomyces sp. nov.: A antagonism against Alternaria gaisen Producing Streptochlin, Isolated from Tamarix root soil.</title>
        <authorList>
            <person name="Chen Y."/>
        </authorList>
    </citation>
    <scope>NUCLEOTIDE SEQUENCE [LARGE SCALE GENOMIC DNA]</scope>
    <source>
        <strain evidence="11 12">TRM76323</strain>
    </source>
</reference>
<evidence type="ECO:0000313" key="12">
    <source>
        <dbReference type="Proteomes" id="UP001250181"/>
    </source>
</evidence>
<evidence type="ECO:0000256" key="8">
    <source>
        <dbReference type="SAM" id="MobiDB-lite"/>
    </source>
</evidence>
<keyword evidence="3" id="KW-0597">Phosphoprotein</keyword>
<accession>A0ABU3QU62</accession>
<dbReference type="Gene3D" id="3.30.565.10">
    <property type="entry name" value="Histidine kinase-like ATPase, C-terminal domain"/>
    <property type="match status" value="1"/>
</dbReference>
<organism evidence="11 12">
    <name type="scientific">Streptomyces tamarix</name>
    <dbReference type="NCBI Taxonomy" id="3078565"/>
    <lineage>
        <taxon>Bacteria</taxon>
        <taxon>Bacillati</taxon>
        <taxon>Actinomycetota</taxon>
        <taxon>Actinomycetes</taxon>
        <taxon>Kitasatosporales</taxon>
        <taxon>Streptomycetaceae</taxon>
        <taxon>Streptomyces</taxon>
    </lineage>
</organism>
<proteinExistence type="predicted"/>
<dbReference type="InterPro" id="IPR050428">
    <property type="entry name" value="TCS_sensor_his_kinase"/>
</dbReference>
<dbReference type="Proteomes" id="UP001250181">
    <property type="component" value="Unassembled WGS sequence"/>
</dbReference>
<dbReference type="PROSITE" id="PS50109">
    <property type="entry name" value="HIS_KIN"/>
    <property type="match status" value="1"/>
</dbReference>
<evidence type="ECO:0000256" key="1">
    <source>
        <dbReference type="ARBA" id="ARBA00000085"/>
    </source>
</evidence>
<sequence>MGFRGKSIRRKIVALLLVPLLSLTGLWGFATFITGREADHLLDVGQIMQKVGYPLEETVHVIQRERRQSLLYLADPRTADALGTLRRDRAATDRTVAAIRAHARDPRVVDAMHDTAAQRFTSLLAAFDGLATLRHSIDTRAVGRLQALEFYNRLIDPCYSFLVHLHAIDNVEMEKQGRALVGLARAREMLAREDALVVSSLVSDRLTAEEVRLVSDLVARRRQFYETSLEVLPLAERDAYQAYWSSPETQPLRQAEEAVITAGPADDPRATDTARWQDAANTVLGGLAAENRLAGDRYQDRVEPAAYSVLLKAGIAGILGFLAVLCSLVVSVRVGRGLVRDLTRLRKEAQEVSGVRLPSVMRRLAAGEHVDVETEVPRLEYDKDEIGQVGKALNTLQRAAVEAAVKQAGMRRGVSEVFVNLARRNQVLLHRQLTLLDTMERRTEDAEELADLFRLDHLTTRMRRHAEGLVILSGAAPSRQWRRPVQLMDVVRAAVAEVEDYERVEVRRLPRIGVAGPAVADLTHLIAELLENATAFSPPHTAVQVHGERVTNGFTLEIHDRGLGMSPEDLFDANLRLAETPEFELSDTDRLGLFVVSRLARRQNVRVSLQPSPYGGTTAVVFLPAALLTEAPDTQGAGFRLDRGTPGRSGTEPAARRAALTRVSSASDGPIGPDGPLDLLGEPGGGFDRKDDEDDGHGLFRPRPPLRPADTPAREQRERYGQREEHAPYAQVPDAPADHLARPVPLPRRKPALVARHGRRVGAPGAPADTPGTPGTAPDPGAPGTAPDGTTPTLGGLPRRVRQASLVPQLRDQADRPPAPAGPGPGPADPQDPERDAEQVRDRMAAMQRGWQRARSETAPGTTPEGDGR</sequence>
<dbReference type="EC" id="2.7.13.3" evidence="2"/>
<keyword evidence="6" id="KW-0418">Kinase</keyword>
<feature type="compositionally biased region" description="Basic and acidic residues" evidence="8">
    <location>
        <begin position="832"/>
        <end position="844"/>
    </location>
</feature>
<feature type="region of interest" description="Disordered" evidence="8">
    <location>
        <begin position="634"/>
        <end position="869"/>
    </location>
</feature>
<dbReference type="Pfam" id="PF02518">
    <property type="entry name" value="HATPase_c"/>
    <property type="match status" value="1"/>
</dbReference>
<evidence type="ECO:0000256" key="4">
    <source>
        <dbReference type="ARBA" id="ARBA00022679"/>
    </source>
</evidence>
<evidence type="ECO:0000256" key="7">
    <source>
        <dbReference type="ARBA" id="ARBA00022989"/>
    </source>
</evidence>
<dbReference type="PANTHER" id="PTHR45436">
    <property type="entry name" value="SENSOR HISTIDINE KINASE YKOH"/>
    <property type="match status" value="1"/>
</dbReference>
<evidence type="ECO:0000259" key="10">
    <source>
        <dbReference type="PROSITE" id="PS50906"/>
    </source>
</evidence>
<evidence type="ECO:0000259" key="9">
    <source>
        <dbReference type="PROSITE" id="PS50109"/>
    </source>
</evidence>
<feature type="domain" description="Histidine kinase" evidence="9">
    <location>
        <begin position="522"/>
        <end position="627"/>
    </location>
</feature>
<keyword evidence="4" id="KW-0808">Transferase</keyword>
<feature type="domain" description="NIT" evidence="10">
    <location>
        <begin position="53"/>
        <end position="305"/>
    </location>
</feature>
<dbReference type="Pfam" id="PF08376">
    <property type="entry name" value="NIT"/>
    <property type="match status" value="1"/>
</dbReference>
<feature type="compositionally biased region" description="Low complexity" evidence="8">
    <location>
        <begin position="762"/>
        <end position="798"/>
    </location>
</feature>
<dbReference type="PROSITE" id="PS50906">
    <property type="entry name" value="NIT"/>
    <property type="match status" value="1"/>
</dbReference>
<evidence type="ECO:0000256" key="6">
    <source>
        <dbReference type="ARBA" id="ARBA00022777"/>
    </source>
</evidence>
<evidence type="ECO:0000313" key="11">
    <source>
        <dbReference type="EMBL" id="MDT9686252.1"/>
    </source>
</evidence>
<gene>
    <name evidence="11" type="ORF">RND61_29910</name>
</gene>
<dbReference type="InterPro" id="IPR005467">
    <property type="entry name" value="His_kinase_dom"/>
</dbReference>
<keyword evidence="7" id="KW-0472">Membrane</keyword>
<comment type="catalytic activity">
    <reaction evidence="1">
        <text>ATP + protein L-histidine = ADP + protein N-phospho-L-histidine.</text>
        <dbReference type="EC" id="2.7.13.3"/>
    </reaction>
</comment>
<feature type="compositionally biased region" description="Low complexity" evidence="8">
    <location>
        <begin position="668"/>
        <end position="681"/>
    </location>
</feature>